<name>A0ABS2BK54_9NEIS</name>
<sequence>MLKRLKTLFGTPLSEWASPRRETAVSMAATIPQYVARKVNSAAVHDLLFRIEMAQLNGQALAIRMPGSAQSPLLRSILADLDKLALQHPEQARMLRMQLHATHDPHEASARTRFVRAAQQASARIHTLD</sequence>
<accession>A0ABS2BK54</accession>
<protein>
    <submittedName>
        <fullName evidence="1">Uncharacterized protein</fullName>
    </submittedName>
</protein>
<organism evidence="1 2">
    <name type="scientific">Jeongeupia naejangsanensis</name>
    <dbReference type="NCBI Taxonomy" id="613195"/>
    <lineage>
        <taxon>Bacteria</taxon>
        <taxon>Pseudomonadati</taxon>
        <taxon>Pseudomonadota</taxon>
        <taxon>Betaproteobacteria</taxon>
        <taxon>Neisseriales</taxon>
        <taxon>Chitinibacteraceae</taxon>
        <taxon>Jeongeupia</taxon>
    </lineage>
</organism>
<dbReference type="EMBL" id="JAESND010000003">
    <property type="protein sequence ID" value="MBM3115992.1"/>
    <property type="molecule type" value="Genomic_DNA"/>
</dbReference>
<dbReference type="Proteomes" id="UP000809431">
    <property type="component" value="Unassembled WGS sequence"/>
</dbReference>
<dbReference type="RefSeq" id="WP_203537987.1">
    <property type="nucleotide sequence ID" value="NZ_JAESND010000003.1"/>
</dbReference>
<keyword evidence="2" id="KW-1185">Reference proteome</keyword>
<gene>
    <name evidence="1" type="ORF">JMJ54_09120</name>
</gene>
<evidence type="ECO:0000313" key="1">
    <source>
        <dbReference type="EMBL" id="MBM3115992.1"/>
    </source>
</evidence>
<comment type="caution">
    <text evidence="1">The sequence shown here is derived from an EMBL/GenBank/DDBJ whole genome shotgun (WGS) entry which is preliminary data.</text>
</comment>
<reference evidence="1 2" key="1">
    <citation type="submission" date="2021-01" db="EMBL/GenBank/DDBJ databases">
        <title>Draft Genome Sequence and Polyhydroxyalkanoate Biosynthetic Potential of Jeongeupia naejangsanensis Type Strain DSM 24253.</title>
        <authorList>
            <person name="Turrini P."/>
            <person name="Artuso I."/>
            <person name="Lugli G.A."/>
            <person name="Frangipani E."/>
            <person name="Ventura M."/>
            <person name="Visca P."/>
        </authorList>
    </citation>
    <scope>NUCLEOTIDE SEQUENCE [LARGE SCALE GENOMIC DNA]</scope>
    <source>
        <strain evidence="1 2">DSM 24253</strain>
    </source>
</reference>
<proteinExistence type="predicted"/>
<evidence type="ECO:0000313" key="2">
    <source>
        <dbReference type="Proteomes" id="UP000809431"/>
    </source>
</evidence>